<reference evidence="1 2" key="1">
    <citation type="submission" date="2019-02" db="EMBL/GenBank/DDBJ databases">
        <authorList>
            <person name="Goldberg S.R."/>
            <person name="Haltli B.A."/>
            <person name="Correa H."/>
            <person name="Russell K.G."/>
        </authorList>
    </citation>
    <scope>NUCLEOTIDE SEQUENCE [LARGE SCALE GENOMIC DNA]</scope>
    <source>
        <strain evidence="1 2">JCM 16186</strain>
    </source>
</reference>
<dbReference type="EC" id="2.7.1.170" evidence="1"/>
<comment type="caution">
    <text evidence="1">The sequence shown here is derived from an EMBL/GenBank/DDBJ whole genome shotgun (WGS) entry which is preliminary data.</text>
</comment>
<dbReference type="EMBL" id="SMLW01000465">
    <property type="protein sequence ID" value="MTI24917.1"/>
    <property type="molecule type" value="Genomic_DNA"/>
</dbReference>
<keyword evidence="1" id="KW-0418">Kinase</keyword>
<proteinExistence type="predicted"/>
<dbReference type="RefSeq" id="WP_155170956.1">
    <property type="nucleotide sequence ID" value="NZ_SMLW01000465.1"/>
</dbReference>
<dbReference type="PANTHER" id="PTHR30605">
    <property type="entry name" value="ANHYDRO-N-ACETYLMURAMIC ACID KINASE"/>
    <property type="match status" value="1"/>
</dbReference>
<organism evidence="1 2">
    <name type="scientific">Fulvivirga kasyanovii</name>
    <dbReference type="NCBI Taxonomy" id="396812"/>
    <lineage>
        <taxon>Bacteria</taxon>
        <taxon>Pseudomonadati</taxon>
        <taxon>Bacteroidota</taxon>
        <taxon>Cytophagia</taxon>
        <taxon>Cytophagales</taxon>
        <taxon>Fulvivirgaceae</taxon>
        <taxon>Fulvivirga</taxon>
    </lineage>
</organism>
<dbReference type="InterPro" id="IPR043129">
    <property type="entry name" value="ATPase_NBD"/>
</dbReference>
<sequence length="347" mass="38333">GTSLDGLDMACCEFEFQDGLWSYQIHGTETRSYPEELYNLLKTGVELSGFELTKLDVELGQWMGKAVKSFIDSANFEVDFIASHGHTIFHQPELGITKQIGGGNIIAAVSGVPVIYDFRSLDVALGGQGAPLVPIGDVMLFHEYDYCLNLGGIANISFDDHGQRLAYDICPCNMALNYVANKKGQGFDDGGAMARKGEVITDLLEIFNSLDFYSQPYPKSLGYEWVSDKVLKVLDVYSGNLENVMATLVEHIAIQIDRAITKKEETQKLLITGGGAFNQFLIERLQEYLKDKAEVCIPDRTTINYKEALIFGFLGVLRYQKQVNCLRSVTGSGRDNCGGVIVNPFLS</sequence>
<keyword evidence="2" id="KW-1185">Reference proteome</keyword>
<dbReference type="InterPro" id="IPR005338">
    <property type="entry name" value="Anhydro_N_Ac-Mur_kinase"/>
</dbReference>
<name>A0ABW9RLD8_9BACT</name>
<dbReference type="NCBIfam" id="NF007144">
    <property type="entry name" value="PRK09585.2-3"/>
    <property type="match status" value="1"/>
</dbReference>
<evidence type="ECO:0000313" key="1">
    <source>
        <dbReference type="EMBL" id="MTI24917.1"/>
    </source>
</evidence>
<evidence type="ECO:0000313" key="2">
    <source>
        <dbReference type="Proteomes" id="UP000798808"/>
    </source>
</evidence>
<dbReference type="Pfam" id="PF03702">
    <property type="entry name" value="AnmK"/>
    <property type="match status" value="1"/>
</dbReference>
<dbReference type="SUPFAM" id="SSF53067">
    <property type="entry name" value="Actin-like ATPase domain"/>
    <property type="match status" value="1"/>
</dbReference>
<dbReference type="Gene3D" id="3.30.420.40">
    <property type="match status" value="2"/>
</dbReference>
<dbReference type="Proteomes" id="UP000798808">
    <property type="component" value="Unassembled WGS sequence"/>
</dbReference>
<dbReference type="PANTHER" id="PTHR30605:SF0">
    <property type="entry name" value="ANHYDRO-N-ACETYLMURAMIC ACID KINASE"/>
    <property type="match status" value="1"/>
</dbReference>
<protein>
    <submittedName>
        <fullName evidence="1">Anhydro-N-acetylmuramic acid kinase</fullName>
        <ecNumber evidence="1">2.7.1.170</ecNumber>
    </submittedName>
</protein>
<keyword evidence="1" id="KW-0808">Transferase</keyword>
<accession>A0ABW9RLD8</accession>
<gene>
    <name evidence="1" type="ORF">E1163_08190</name>
</gene>
<dbReference type="GO" id="GO:0016301">
    <property type="term" value="F:kinase activity"/>
    <property type="evidence" value="ECO:0007669"/>
    <property type="project" value="UniProtKB-KW"/>
</dbReference>
<feature type="non-terminal residue" evidence="1">
    <location>
        <position position="1"/>
    </location>
</feature>